<evidence type="ECO:0000256" key="10">
    <source>
        <dbReference type="RuleBase" id="RU000577"/>
    </source>
</evidence>
<accession>A0A9D1HL17</accession>
<dbReference type="Gene3D" id="1.10.1750.10">
    <property type="match status" value="1"/>
</dbReference>
<dbReference type="Pfam" id="PF11638">
    <property type="entry name" value="DnaA_N"/>
    <property type="match status" value="1"/>
</dbReference>
<comment type="function">
    <text evidence="8 10">Plays an essential role in the initiation and regulation of chromosomal replication. ATP-DnaA binds to the origin of replication (oriC) to initiate formation of the DNA replication initiation complex once per cell cycle. Binds the DnaA box (a 9 base pair repeat at the origin) and separates the double-stranded (ds)DNA. Forms a right-handed helical filament on oriC DNA; dsDNA binds to the exterior of the filament while single-stranded (ss)DNA is stabiized in the filament's interior. The ATP-DnaA-oriC complex binds and stabilizes one strand of the AT-rich DNA unwinding element (DUE), permitting loading of DNA polymerase. After initiation quickly degrades to an ADP-DnaA complex that is not apt for DNA replication. Binds acidic phospholipids.</text>
</comment>
<feature type="binding site" evidence="8">
    <location>
        <position position="158"/>
    </location>
    <ligand>
        <name>ATP</name>
        <dbReference type="ChEBI" id="CHEBI:30616"/>
    </ligand>
</feature>
<dbReference type="Gene3D" id="1.10.8.60">
    <property type="match status" value="1"/>
</dbReference>
<comment type="caution">
    <text evidence="14">The sequence shown here is derived from an EMBL/GenBank/DDBJ whole genome shotgun (WGS) entry which is preliminary data.</text>
</comment>
<dbReference type="InterPro" id="IPR001957">
    <property type="entry name" value="Chromosome_initiator_DnaA"/>
</dbReference>
<keyword evidence="3 8" id="KW-0235">DNA replication</keyword>
<dbReference type="GO" id="GO:0006270">
    <property type="term" value="P:DNA replication initiation"/>
    <property type="evidence" value="ECO:0007669"/>
    <property type="project" value="UniProtKB-UniRule"/>
</dbReference>
<dbReference type="InterPro" id="IPR013159">
    <property type="entry name" value="DnaA_C"/>
</dbReference>
<feature type="binding site" evidence="8">
    <location>
        <position position="160"/>
    </location>
    <ligand>
        <name>ATP</name>
        <dbReference type="ChEBI" id="CHEBI:30616"/>
    </ligand>
</feature>
<evidence type="ECO:0000256" key="2">
    <source>
        <dbReference type="ARBA" id="ARBA00022490"/>
    </source>
</evidence>
<name>A0A9D1HL17_9FIRM</name>
<dbReference type="Gene3D" id="3.40.50.300">
    <property type="entry name" value="P-loop containing nucleotide triphosphate hydrolases"/>
    <property type="match status" value="1"/>
</dbReference>
<dbReference type="SMART" id="SM00382">
    <property type="entry name" value="AAA"/>
    <property type="match status" value="1"/>
</dbReference>
<feature type="region of interest" description="Domain I, interacts with DnaA modulators" evidence="8">
    <location>
        <begin position="1"/>
        <end position="85"/>
    </location>
</feature>
<evidence type="ECO:0000256" key="5">
    <source>
        <dbReference type="ARBA" id="ARBA00022840"/>
    </source>
</evidence>
<dbReference type="InterPro" id="IPR027417">
    <property type="entry name" value="P-loop_NTPase"/>
</dbReference>
<comment type="subcellular location">
    <subcellularLocation>
        <location evidence="8">Cytoplasm</location>
    </subcellularLocation>
</comment>
<dbReference type="GO" id="GO:0008289">
    <property type="term" value="F:lipid binding"/>
    <property type="evidence" value="ECO:0007669"/>
    <property type="project" value="UniProtKB-KW"/>
</dbReference>
<reference evidence="14" key="2">
    <citation type="journal article" date="2021" name="PeerJ">
        <title>Extensive microbial diversity within the chicken gut microbiome revealed by metagenomics and culture.</title>
        <authorList>
            <person name="Gilroy R."/>
            <person name="Ravi A."/>
            <person name="Getino M."/>
            <person name="Pursley I."/>
            <person name="Horton D.L."/>
            <person name="Alikhan N.F."/>
            <person name="Baker D."/>
            <person name="Gharbi K."/>
            <person name="Hall N."/>
            <person name="Watson M."/>
            <person name="Adriaenssens E.M."/>
            <person name="Foster-Nyarko E."/>
            <person name="Jarju S."/>
            <person name="Secka A."/>
            <person name="Antonio M."/>
            <person name="Oren A."/>
            <person name="Chaudhuri R.R."/>
            <person name="La Ragione R."/>
            <person name="Hildebrand F."/>
            <person name="Pallen M.J."/>
        </authorList>
    </citation>
    <scope>NUCLEOTIDE SEQUENCE</scope>
    <source>
        <strain evidence="14">2830</strain>
    </source>
</reference>
<dbReference type="GO" id="GO:0006275">
    <property type="term" value="P:regulation of DNA replication"/>
    <property type="evidence" value="ECO:0007669"/>
    <property type="project" value="UniProtKB-UniRule"/>
</dbReference>
<dbReference type="SMART" id="SM00760">
    <property type="entry name" value="Bac_DnaA_C"/>
    <property type="match status" value="1"/>
</dbReference>
<dbReference type="InterPro" id="IPR013317">
    <property type="entry name" value="DnaA_dom"/>
</dbReference>
<dbReference type="InterPro" id="IPR024633">
    <property type="entry name" value="DnaA_N_dom"/>
</dbReference>
<dbReference type="PRINTS" id="PR00051">
    <property type="entry name" value="DNAA"/>
</dbReference>
<evidence type="ECO:0000256" key="9">
    <source>
        <dbReference type="NCBIfam" id="TIGR00362"/>
    </source>
</evidence>
<comment type="caution">
    <text evidence="8">Lacks conserved residue(s) required for the propagation of feature annotation.</text>
</comment>
<dbReference type="GO" id="GO:0005886">
    <property type="term" value="C:plasma membrane"/>
    <property type="evidence" value="ECO:0007669"/>
    <property type="project" value="TreeGrafter"/>
</dbReference>
<dbReference type="CDD" id="cd06571">
    <property type="entry name" value="Bac_DnaA_C"/>
    <property type="match status" value="1"/>
</dbReference>
<dbReference type="PANTHER" id="PTHR30050">
    <property type="entry name" value="CHROMOSOMAL REPLICATION INITIATOR PROTEIN DNAA"/>
    <property type="match status" value="1"/>
</dbReference>
<dbReference type="Gene3D" id="3.30.300.180">
    <property type="match status" value="1"/>
</dbReference>
<evidence type="ECO:0000256" key="1">
    <source>
        <dbReference type="ARBA" id="ARBA00006583"/>
    </source>
</evidence>
<evidence type="ECO:0000256" key="4">
    <source>
        <dbReference type="ARBA" id="ARBA00022741"/>
    </source>
</evidence>
<keyword evidence="6 8" id="KW-0446">Lipid-binding</keyword>
<dbReference type="Proteomes" id="UP000824124">
    <property type="component" value="Unassembled WGS sequence"/>
</dbReference>
<evidence type="ECO:0000259" key="13">
    <source>
        <dbReference type="SMART" id="SM00760"/>
    </source>
</evidence>
<dbReference type="PANTHER" id="PTHR30050:SF2">
    <property type="entry name" value="CHROMOSOMAL REPLICATION INITIATOR PROTEIN DNAA"/>
    <property type="match status" value="1"/>
</dbReference>
<sequence>MKYELWPEVLQELANHLSEETITRWFKNVLEVEKKQSTLYLRVYSEEQAAWMETHYSQILQESANKVADENLDIIYIADEHRTNSAPAESVGMSNRQTLYIKNTQPNPNPNRFNPRYTFESFVVGSSNRFAHAAALAVADRPAKNYNPLFIYGGSGLGKTHLMHAIGHRVLHLRPNTNILYISTETFTNEFITSVRQGSAHKFKSRYRTADIFLVDDIQFLTGKEGTQEEFFHTFNALYEQGKQIVISSDRHPKDIATLEERLRSRFEGGLITDIQPPDLETRIAILQYKAGIENLKITEDSIAYIASNIPSNIRELEGALNRVKYYAIVNNSPVINLGLTETVMEDILPNKKKQALSPALIKDCVASYFSLQSSDLASPRRDQSITKPRHIAMYLCQTLLNMSLNEIGENFGKRDHTTVLHGTKKIANDLQTDINLQKNIKELTELITG</sequence>
<feature type="binding site" evidence="8">
    <location>
        <position position="156"/>
    </location>
    <ligand>
        <name>ATP</name>
        <dbReference type="ChEBI" id="CHEBI:30616"/>
    </ligand>
</feature>
<gene>
    <name evidence="8 14" type="primary">dnaA</name>
    <name evidence="14" type="ORF">IAB00_03360</name>
</gene>
<dbReference type="GO" id="GO:0005737">
    <property type="term" value="C:cytoplasm"/>
    <property type="evidence" value="ECO:0007669"/>
    <property type="project" value="UniProtKB-SubCell"/>
</dbReference>
<reference evidence="14" key="1">
    <citation type="submission" date="2020-10" db="EMBL/GenBank/DDBJ databases">
        <authorList>
            <person name="Gilroy R."/>
        </authorList>
    </citation>
    <scope>NUCLEOTIDE SEQUENCE</scope>
    <source>
        <strain evidence="14">2830</strain>
    </source>
</reference>
<dbReference type="Pfam" id="PF08299">
    <property type="entry name" value="Bac_DnaA_C"/>
    <property type="match status" value="1"/>
</dbReference>
<comment type="similarity">
    <text evidence="1 8 11">Belongs to the DnaA family.</text>
</comment>
<dbReference type="InterPro" id="IPR038454">
    <property type="entry name" value="DnaA_N_sf"/>
</dbReference>
<dbReference type="GO" id="GO:0005524">
    <property type="term" value="F:ATP binding"/>
    <property type="evidence" value="ECO:0007669"/>
    <property type="project" value="UniProtKB-UniRule"/>
</dbReference>
<keyword evidence="7 8" id="KW-0238">DNA-binding</keyword>
<dbReference type="AlphaFoldDB" id="A0A9D1HL17"/>
<evidence type="ECO:0000256" key="8">
    <source>
        <dbReference type="HAMAP-Rule" id="MF_00377"/>
    </source>
</evidence>
<dbReference type="SUPFAM" id="SSF52540">
    <property type="entry name" value="P-loop containing nucleoside triphosphate hydrolases"/>
    <property type="match status" value="1"/>
</dbReference>
<evidence type="ECO:0000313" key="15">
    <source>
        <dbReference type="Proteomes" id="UP000824124"/>
    </source>
</evidence>
<proteinExistence type="inferred from homology"/>
<dbReference type="PROSITE" id="PS01008">
    <property type="entry name" value="DNAA"/>
    <property type="match status" value="1"/>
</dbReference>
<keyword evidence="2 8" id="KW-0963">Cytoplasm</keyword>
<dbReference type="GO" id="GO:0003688">
    <property type="term" value="F:DNA replication origin binding"/>
    <property type="evidence" value="ECO:0007669"/>
    <property type="project" value="UniProtKB-UniRule"/>
</dbReference>
<dbReference type="EMBL" id="DVMH01000019">
    <property type="protein sequence ID" value="HIU10271.1"/>
    <property type="molecule type" value="Genomic_DNA"/>
</dbReference>
<evidence type="ECO:0000313" key="14">
    <source>
        <dbReference type="EMBL" id="HIU10271.1"/>
    </source>
</evidence>
<feature type="domain" description="Chromosomal replication initiator DnaA C-terminal" evidence="13">
    <location>
        <begin position="358"/>
        <end position="427"/>
    </location>
</feature>
<feature type="binding site" evidence="8">
    <location>
        <position position="159"/>
    </location>
    <ligand>
        <name>ATP</name>
        <dbReference type="ChEBI" id="CHEBI:30616"/>
    </ligand>
</feature>
<feature type="region of interest" description="Domain III, AAA+ region" evidence="8">
    <location>
        <begin position="112"/>
        <end position="328"/>
    </location>
</feature>
<feature type="region of interest" description="Domain IV, binds dsDNA" evidence="8">
    <location>
        <begin position="329"/>
        <end position="450"/>
    </location>
</feature>
<evidence type="ECO:0000256" key="3">
    <source>
        <dbReference type="ARBA" id="ARBA00022705"/>
    </source>
</evidence>
<dbReference type="InterPro" id="IPR020591">
    <property type="entry name" value="Chromosome_initiator_DnaA-like"/>
</dbReference>
<comment type="subunit">
    <text evidence="8">Oligomerizes as a right-handed, spiral filament on DNA at oriC.</text>
</comment>
<dbReference type="SUPFAM" id="SSF48295">
    <property type="entry name" value="TrpR-like"/>
    <property type="match status" value="1"/>
</dbReference>
<keyword evidence="4 8" id="KW-0547">Nucleotide-binding</keyword>
<evidence type="ECO:0000256" key="7">
    <source>
        <dbReference type="ARBA" id="ARBA00023125"/>
    </source>
</evidence>
<dbReference type="FunFam" id="3.40.50.300:FF:000150">
    <property type="entry name" value="Chromosomal replication initiator protein DnaA"/>
    <property type="match status" value="1"/>
</dbReference>
<evidence type="ECO:0000256" key="6">
    <source>
        <dbReference type="ARBA" id="ARBA00023121"/>
    </source>
</evidence>
<organism evidence="14 15">
    <name type="scientific">Candidatus Avidehalobacter gallistercoris</name>
    <dbReference type="NCBI Taxonomy" id="2840694"/>
    <lineage>
        <taxon>Bacteria</taxon>
        <taxon>Bacillati</taxon>
        <taxon>Bacillota</taxon>
        <taxon>Clostridia</taxon>
        <taxon>Eubacteriales</taxon>
        <taxon>Peptococcaceae</taxon>
        <taxon>Peptococcaceae incertae sedis</taxon>
        <taxon>Candidatus Avidehalobacter</taxon>
    </lineage>
</organism>
<feature type="domain" description="AAA+ ATPase" evidence="12">
    <location>
        <begin position="145"/>
        <end position="273"/>
    </location>
</feature>
<dbReference type="NCBIfam" id="TIGR00362">
    <property type="entry name" value="DnaA"/>
    <property type="match status" value="1"/>
</dbReference>
<keyword evidence="5 8" id="KW-0067">ATP-binding</keyword>
<dbReference type="InterPro" id="IPR018312">
    <property type="entry name" value="Chromosome_initiator_DnaA_CS"/>
</dbReference>
<dbReference type="Pfam" id="PF00308">
    <property type="entry name" value="Bac_DnaA"/>
    <property type="match status" value="1"/>
</dbReference>
<evidence type="ECO:0000259" key="12">
    <source>
        <dbReference type="SMART" id="SM00382"/>
    </source>
</evidence>
<comment type="domain">
    <text evidence="8">Domain I is involved in oligomerization and binding regulators, domain II is flexibile and of varying length in different bacteria, domain III forms the AAA+ region, while domain IV binds dsDNA.</text>
</comment>
<dbReference type="HAMAP" id="MF_00377">
    <property type="entry name" value="DnaA_bact"/>
    <property type="match status" value="1"/>
</dbReference>
<protein>
    <recommendedName>
        <fullName evidence="8 9">Chromosomal replication initiator protein DnaA</fullName>
    </recommendedName>
</protein>
<evidence type="ECO:0000256" key="11">
    <source>
        <dbReference type="RuleBase" id="RU004227"/>
    </source>
</evidence>
<dbReference type="CDD" id="cd00009">
    <property type="entry name" value="AAA"/>
    <property type="match status" value="1"/>
</dbReference>
<dbReference type="InterPro" id="IPR010921">
    <property type="entry name" value="Trp_repressor/repl_initiator"/>
</dbReference>
<dbReference type="InterPro" id="IPR003593">
    <property type="entry name" value="AAA+_ATPase"/>
</dbReference>